<dbReference type="SUPFAM" id="SSF46894">
    <property type="entry name" value="C-terminal effector domain of the bipartite response regulators"/>
    <property type="match status" value="1"/>
</dbReference>
<dbReference type="Gene3D" id="1.10.10.10">
    <property type="entry name" value="Winged helix-like DNA-binding domain superfamily/Winged helix DNA-binding domain"/>
    <property type="match status" value="1"/>
</dbReference>
<dbReference type="InterPro" id="IPR001789">
    <property type="entry name" value="Sig_transdc_resp-reg_receiver"/>
</dbReference>
<keyword evidence="3" id="KW-0238">DNA-binding</keyword>
<feature type="modified residue" description="4-aspartylphosphate" evidence="5">
    <location>
        <position position="66"/>
    </location>
</feature>
<evidence type="ECO:0000256" key="5">
    <source>
        <dbReference type="PROSITE-ProRule" id="PRU00169"/>
    </source>
</evidence>
<evidence type="ECO:0000259" key="7">
    <source>
        <dbReference type="PROSITE" id="PS50110"/>
    </source>
</evidence>
<accession>A0A172YIW4</accession>
<dbReference type="GO" id="GO:0006355">
    <property type="term" value="P:regulation of DNA-templated transcription"/>
    <property type="evidence" value="ECO:0007669"/>
    <property type="project" value="InterPro"/>
</dbReference>
<dbReference type="STRING" id="376489.A5892_18020"/>
<dbReference type="InterPro" id="IPR000792">
    <property type="entry name" value="Tscrpt_reg_LuxR_C"/>
</dbReference>
<gene>
    <name evidence="8" type="ORF">A5892_18020</name>
</gene>
<dbReference type="GO" id="GO:0003677">
    <property type="term" value="F:DNA binding"/>
    <property type="evidence" value="ECO:0007669"/>
    <property type="project" value="UniProtKB-KW"/>
</dbReference>
<dbReference type="InterPro" id="IPR016032">
    <property type="entry name" value="Sig_transdc_resp-reg_C-effctor"/>
</dbReference>
<evidence type="ECO:0000259" key="6">
    <source>
        <dbReference type="PROSITE" id="PS50043"/>
    </source>
</evidence>
<dbReference type="PROSITE" id="PS50110">
    <property type="entry name" value="RESPONSE_REGULATORY"/>
    <property type="match status" value="1"/>
</dbReference>
<dbReference type="Pfam" id="PF00196">
    <property type="entry name" value="GerE"/>
    <property type="match status" value="1"/>
</dbReference>
<dbReference type="KEGG" id="haa:A5892_18020"/>
<dbReference type="CDD" id="cd17535">
    <property type="entry name" value="REC_NarL-like"/>
    <property type="match status" value="1"/>
</dbReference>
<dbReference type="InterPro" id="IPR036388">
    <property type="entry name" value="WH-like_DNA-bd_sf"/>
</dbReference>
<dbReference type="Gene3D" id="3.40.50.2300">
    <property type="match status" value="1"/>
</dbReference>
<evidence type="ECO:0008006" key="10">
    <source>
        <dbReference type="Google" id="ProtNLM"/>
    </source>
</evidence>
<dbReference type="PROSITE" id="PS00622">
    <property type="entry name" value="HTH_LUXR_1"/>
    <property type="match status" value="1"/>
</dbReference>
<protein>
    <recommendedName>
        <fullName evidence="10">DNA-binding response regulator</fullName>
    </recommendedName>
</protein>
<organism evidence="8 9">
    <name type="scientific">Halotalea alkalilenta</name>
    <dbReference type="NCBI Taxonomy" id="376489"/>
    <lineage>
        <taxon>Bacteria</taxon>
        <taxon>Pseudomonadati</taxon>
        <taxon>Pseudomonadota</taxon>
        <taxon>Gammaproteobacteria</taxon>
        <taxon>Oceanospirillales</taxon>
        <taxon>Halomonadaceae</taxon>
        <taxon>Halotalea</taxon>
    </lineage>
</organism>
<evidence type="ECO:0000313" key="9">
    <source>
        <dbReference type="Proteomes" id="UP000077875"/>
    </source>
</evidence>
<dbReference type="InterPro" id="IPR011006">
    <property type="entry name" value="CheY-like_superfamily"/>
</dbReference>
<sequence length="230" mass="25612">MKSLPASRDAVGKLPQRVLVIDDHPAIRMGYRGVLAGLGFEVEEAGDGGEGLRLCREHHYHLVLLDLDIPGLGGMEFIRRLRYRDDRTPILVISGMSADVYGPRVAQMGAQGFLSKRESLLGLERAVLRVLNTIVVQPFEGEGPRSAEMPMDEASAADLETNEEELADEPLARLTDREMMVYTLLRQGRRNKDVAEQLCLSEKTVSTYKQRLLAKLGVSSLLELEKLLQK</sequence>
<dbReference type="InterPro" id="IPR058245">
    <property type="entry name" value="NreC/VraR/RcsB-like_REC"/>
</dbReference>
<proteinExistence type="predicted"/>
<dbReference type="PANTHER" id="PTHR43214">
    <property type="entry name" value="TWO-COMPONENT RESPONSE REGULATOR"/>
    <property type="match status" value="1"/>
</dbReference>
<dbReference type="PRINTS" id="PR00038">
    <property type="entry name" value="HTHLUXR"/>
</dbReference>
<evidence type="ECO:0000256" key="2">
    <source>
        <dbReference type="ARBA" id="ARBA00023015"/>
    </source>
</evidence>
<evidence type="ECO:0000256" key="3">
    <source>
        <dbReference type="ARBA" id="ARBA00023125"/>
    </source>
</evidence>
<feature type="domain" description="Response regulatory" evidence="7">
    <location>
        <begin position="17"/>
        <end position="131"/>
    </location>
</feature>
<dbReference type="CDD" id="cd06170">
    <property type="entry name" value="LuxR_C_like"/>
    <property type="match status" value="1"/>
</dbReference>
<evidence type="ECO:0000256" key="1">
    <source>
        <dbReference type="ARBA" id="ARBA00022553"/>
    </source>
</evidence>
<evidence type="ECO:0000256" key="4">
    <source>
        <dbReference type="ARBA" id="ARBA00023163"/>
    </source>
</evidence>
<dbReference type="RefSeq" id="WP_064123969.1">
    <property type="nucleotide sequence ID" value="NZ_CP015243.1"/>
</dbReference>
<keyword evidence="2" id="KW-0805">Transcription regulation</keyword>
<dbReference type="Pfam" id="PF00072">
    <property type="entry name" value="Response_reg"/>
    <property type="match status" value="1"/>
</dbReference>
<name>A0A172YIW4_9GAMM</name>
<dbReference type="PANTHER" id="PTHR43214:SF41">
    <property type="entry name" value="NITRATE_NITRITE RESPONSE REGULATOR PROTEIN NARP"/>
    <property type="match status" value="1"/>
</dbReference>
<dbReference type="GO" id="GO:0000160">
    <property type="term" value="P:phosphorelay signal transduction system"/>
    <property type="evidence" value="ECO:0007669"/>
    <property type="project" value="InterPro"/>
</dbReference>
<dbReference type="Proteomes" id="UP000077875">
    <property type="component" value="Chromosome"/>
</dbReference>
<dbReference type="EMBL" id="CP015243">
    <property type="protein sequence ID" value="ANF59126.1"/>
    <property type="molecule type" value="Genomic_DNA"/>
</dbReference>
<feature type="domain" description="HTH luxR-type" evidence="6">
    <location>
        <begin position="167"/>
        <end position="230"/>
    </location>
</feature>
<dbReference type="InterPro" id="IPR039420">
    <property type="entry name" value="WalR-like"/>
</dbReference>
<keyword evidence="1 5" id="KW-0597">Phosphoprotein</keyword>
<evidence type="ECO:0000313" key="8">
    <source>
        <dbReference type="EMBL" id="ANF59126.1"/>
    </source>
</evidence>
<dbReference type="SMART" id="SM00448">
    <property type="entry name" value="REC"/>
    <property type="match status" value="1"/>
</dbReference>
<dbReference type="SMART" id="SM00421">
    <property type="entry name" value="HTH_LUXR"/>
    <property type="match status" value="1"/>
</dbReference>
<keyword evidence="4" id="KW-0804">Transcription</keyword>
<keyword evidence="9" id="KW-1185">Reference proteome</keyword>
<dbReference type="AlphaFoldDB" id="A0A172YIW4"/>
<reference evidence="8 9" key="1">
    <citation type="submission" date="2016-04" db="EMBL/GenBank/DDBJ databases">
        <title>Complete Genome Sequence of Halotalea alkalilenta IHB B 13600.</title>
        <authorList>
            <person name="Swarnkar M.K."/>
            <person name="Sharma A."/>
            <person name="Kaushal K."/>
            <person name="Soni R."/>
            <person name="Rana S."/>
            <person name="Singh A.K."/>
            <person name="Gulati A."/>
        </authorList>
    </citation>
    <scope>NUCLEOTIDE SEQUENCE [LARGE SCALE GENOMIC DNA]</scope>
    <source>
        <strain evidence="8 9">IHB B 13600</strain>
    </source>
</reference>
<dbReference type="SUPFAM" id="SSF52172">
    <property type="entry name" value="CheY-like"/>
    <property type="match status" value="1"/>
</dbReference>
<dbReference type="PROSITE" id="PS50043">
    <property type="entry name" value="HTH_LUXR_2"/>
    <property type="match status" value="1"/>
</dbReference>